<dbReference type="InterPro" id="IPR001626">
    <property type="entry name" value="ABC_TroCD"/>
</dbReference>
<sequence length="293" mass="29534">MSVSWSVVALPLVEVVLMGALAGIVGALALVHRRIFFTESLTHSTFPGAVAGVVVAAALSRSLAGQRADYDLLTAALFVGAVLMCLPMIALMRWLSTIPGLTSQSAAGIVLTFGFALGYFLAKWFAPLPLKVDGFLTGSVLNIGTADVAVTAAVLVGALAVLAVAGRFLAFYGFDPVGYRAAGLRPGPVEAVLMILICLTIAALVPAVGTILPIALVAAPAAAIAPWCSSMRSLVVGSALLGAATCVAGMWLGVALSLSVGGVIAATAGAVYLLAAAARRLALTGRAPRAGRP</sequence>
<evidence type="ECO:0000256" key="7">
    <source>
        <dbReference type="SAM" id="Phobius"/>
    </source>
</evidence>
<comment type="similarity">
    <text evidence="2 6">Belongs to the ABC-3 integral membrane protein family.</text>
</comment>
<evidence type="ECO:0000313" key="8">
    <source>
        <dbReference type="EMBL" id="MCZ0859043.1"/>
    </source>
</evidence>
<name>A0ABT4IBE5_9ACTO</name>
<comment type="subcellular location">
    <subcellularLocation>
        <location evidence="6">Cell membrane</location>
        <topology evidence="6">Multi-pass membrane protein</topology>
    </subcellularLocation>
    <subcellularLocation>
        <location evidence="1">Membrane</location>
        <topology evidence="1">Multi-pass membrane protein</topology>
    </subcellularLocation>
</comment>
<feature type="transmembrane region" description="Helical" evidence="7">
    <location>
        <begin position="72"/>
        <end position="94"/>
    </location>
</feature>
<evidence type="ECO:0000313" key="9">
    <source>
        <dbReference type="Proteomes" id="UP001072034"/>
    </source>
</evidence>
<proteinExistence type="inferred from homology"/>
<reference evidence="8" key="1">
    <citation type="submission" date="2022-10" db="EMBL/GenBank/DDBJ databases">
        <title>Genome sequence of Actinomyces israelii ATCC 10048.</title>
        <authorList>
            <person name="Watt R.M."/>
            <person name="Tong W.M."/>
        </authorList>
    </citation>
    <scope>NUCLEOTIDE SEQUENCE</scope>
    <source>
        <strain evidence="8">ATCC 10048</strain>
    </source>
</reference>
<keyword evidence="3 6" id="KW-0812">Transmembrane</keyword>
<keyword evidence="6" id="KW-0813">Transport</keyword>
<dbReference type="PANTHER" id="PTHR30477">
    <property type="entry name" value="ABC-TRANSPORTER METAL-BINDING PROTEIN"/>
    <property type="match status" value="1"/>
</dbReference>
<gene>
    <name evidence="8" type="ORF">OHJ16_13445</name>
</gene>
<evidence type="ECO:0000256" key="3">
    <source>
        <dbReference type="ARBA" id="ARBA00022692"/>
    </source>
</evidence>
<keyword evidence="5 7" id="KW-0472">Membrane</keyword>
<organism evidence="8 9">
    <name type="scientific">Actinomyces israelii</name>
    <dbReference type="NCBI Taxonomy" id="1659"/>
    <lineage>
        <taxon>Bacteria</taxon>
        <taxon>Bacillati</taxon>
        <taxon>Actinomycetota</taxon>
        <taxon>Actinomycetes</taxon>
        <taxon>Actinomycetales</taxon>
        <taxon>Actinomycetaceae</taxon>
        <taxon>Actinomyces</taxon>
    </lineage>
</organism>
<evidence type="ECO:0000256" key="6">
    <source>
        <dbReference type="RuleBase" id="RU003943"/>
    </source>
</evidence>
<evidence type="ECO:0000256" key="2">
    <source>
        <dbReference type="ARBA" id="ARBA00008034"/>
    </source>
</evidence>
<protein>
    <submittedName>
        <fullName evidence="8">Metal ABC transporter permease</fullName>
    </submittedName>
</protein>
<keyword evidence="4 7" id="KW-1133">Transmembrane helix</keyword>
<dbReference type="InterPro" id="IPR037294">
    <property type="entry name" value="ABC_BtuC-like"/>
</dbReference>
<dbReference type="RefSeq" id="WP_268918347.1">
    <property type="nucleotide sequence ID" value="NZ_CP124548.1"/>
</dbReference>
<feature type="transmembrane region" description="Helical" evidence="7">
    <location>
        <begin position="260"/>
        <end position="282"/>
    </location>
</feature>
<feature type="transmembrane region" description="Helical" evidence="7">
    <location>
        <begin position="41"/>
        <end position="60"/>
    </location>
</feature>
<dbReference type="SUPFAM" id="SSF81345">
    <property type="entry name" value="ABC transporter involved in vitamin B12 uptake, BtuC"/>
    <property type="match status" value="1"/>
</dbReference>
<dbReference type="PANTHER" id="PTHR30477:SF21">
    <property type="entry name" value="ABC-3 PROTEIN"/>
    <property type="match status" value="1"/>
</dbReference>
<feature type="transmembrane region" description="Helical" evidence="7">
    <location>
        <begin position="7"/>
        <end position="29"/>
    </location>
</feature>
<feature type="transmembrane region" description="Helical" evidence="7">
    <location>
        <begin position="147"/>
        <end position="172"/>
    </location>
</feature>
<evidence type="ECO:0000256" key="4">
    <source>
        <dbReference type="ARBA" id="ARBA00022989"/>
    </source>
</evidence>
<keyword evidence="9" id="KW-1185">Reference proteome</keyword>
<feature type="transmembrane region" description="Helical" evidence="7">
    <location>
        <begin position="192"/>
        <end position="222"/>
    </location>
</feature>
<feature type="transmembrane region" description="Helical" evidence="7">
    <location>
        <begin position="106"/>
        <end position="126"/>
    </location>
</feature>
<dbReference type="Proteomes" id="UP001072034">
    <property type="component" value="Unassembled WGS sequence"/>
</dbReference>
<dbReference type="Pfam" id="PF00950">
    <property type="entry name" value="ABC-3"/>
    <property type="match status" value="1"/>
</dbReference>
<dbReference type="EMBL" id="JAPTMY010000037">
    <property type="protein sequence ID" value="MCZ0859043.1"/>
    <property type="molecule type" value="Genomic_DNA"/>
</dbReference>
<feature type="transmembrane region" description="Helical" evidence="7">
    <location>
        <begin position="234"/>
        <end position="254"/>
    </location>
</feature>
<dbReference type="Gene3D" id="1.10.3470.10">
    <property type="entry name" value="ABC transporter involved in vitamin B12 uptake, BtuC"/>
    <property type="match status" value="1"/>
</dbReference>
<evidence type="ECO:0000256" key="5">
    <source>
        <dbReference type="ARBA" id="ARBA00023136"/>
    </source>
</evidence>
<evidence type="ECO:0000256" key="1">
    <source>
        <dbReference type="ARBA" id="ARBA00004141"/>
    </source>
</evidence>
<accession>A0ABT4IBE5</accession>
<comment type="caution">
    <text evidence="8">The sequence shown here is derived from an EMBL/GenBank/DDBJ whole genome shotgun (WGS) entry which is preliminary data.</text>
</comment>